<gene>
    <name evidence="2" type="ORF">X975_25868</name>
</gene>
<dbReference type="EMBL" id="KK122576">
    <property type="protein sequence ID" value="KFM83030.1"/>
    <property type="molecule type" value="Genomic_DNA"/>
</dbReference>
<sequence length="183" mass="20036">MSNLGFEFKLFSKQRKAVSDNSLKKISLKNLPSFLRSLSSQSTQSSSQKAVLCCKSQSGQLTPYSLTSMPIPYCRSEATIVNRSPESGRTPVWSPQGSLHKLALSDNSSSSGAEDADVEEEEDRAHEKTKVLVKRKTAHPEIKAKEEDSKIMDSESQQTPLCGTNSTASEDTPLIDREVKPAS</sequence>
<protein>
    <submittedName>
        <fullName evidence="2">Uncharacterized protein</fullName>
    </submittedName>
</protein>
<feature type="non-terminal residue" evidence="2">
    <location>
        <position position="183"/>
    </location>
</feature>
<feature type="region of interest" description="Disordered" evidence="1">
    <location>
        <begin position="84"/>
        <end position="183"/>
    </location>
</feature>
<organism evidence="2 3">
    <name type="scientific">Stegodyphus mimosarum</name>
    <name type="common">African social velvet spider</name>
    <dbReference type="NCBI Taxonomy" id="407821"/>
    <lineage>
        <taxon>Eukaryota</taxon>
        <taxon>Metazoa</taxon>
        <taxon>Ecdysozoa</taxon>
        <taxon>Arthropoda</taxon>
        <taxon>Chelicerata</taxon>
        <taxon>Arachnida</taxon>
        <taxon>Araneae</taxon>
        <taxon>Araneomorphae</taxon>
        <taxon>Entelegynae</taxon>
        <taxon>Eresoidea</taxon>
        <taxon>Eresidae</taxon>
        <taxon>Stegodyphus</taxon>
    </lineage>
</organism>
<dbReference type="AlphaFoldDB" id="A0A087V091"/>
<keyword evidence="3" id="KW-1185">Reference proteome</keyword>
<proteinExistence type="predicted"/>
<feature type="compositionally biased region" description="Basic and acidic residues" evidence="1">
    <location>
        <begin position="138"/>
        <end position="153"/>
    </location>
</feature>
<evidence type="ECO:0000313" key="2">
    <source>
        <dbReference type="EMBL" id="KFM83030.1"/>
    </source>
</evidence>
<dbReference type="OrthoDB" id="10594934at2759"/>
<feature type="compositionally biased region" description="Polar residues" evidence="1">
    <location>
        <begin position="84"/>
        <end position="97"/>
    </location>
</feature>
<name>A0A087V091_STEMI</name>
<accession>A0A087V091</accession>
<reference evidence="2 3" key="1">
    <citation type="submission" date="2013-11" db="EMBL/GenBank/DDBJ databases">
        <title>Genome sequencing of Stegodyphus mimosarum.</title>
        <authorList>
            <person name="Bechsgaard J."/>
        </authorList>
    </citation>
    <scope>NUCLEOTIDE SEQUENCE [LARGE SCALE GENOMIC DNA]</scope>
</reference>
<evidence type="ECO:0000256" key="1">
    <source>
        <dbReference type="SAM" id="MobiDB-lite"/>
    </source>
</evidence>
<feature type="compositionally biased region" description="Polar residues" evidence="1">
    <location>
        <begin position="154"/>
        <end position="170"/>
    </location>
</feature>
<dbReference type="Proteomes" id="UP000054359">
    <property type="component" value="Unassembled WGS sequence"/>
</dbReference>
<evidence type="ECO:0000313" key="3">
    <source>
        <dbReference type="Proteomes" id="UP000054359"/>
    </source>
</evidence>
<feature type="compositionally biased region" description="Basic and acidic residues" evidence="1">
    <location>
        <begin position="174"/>
        <end position="183"/>
    </location>
</feature>